<keyword evidence="2" id="KW-1185">Reference proteome</keyword>
<dbReference type="EMBL" id="BMGB01000001">
    <property type="protein sequence ID" value="GGA89449.1"/>
    <property type="molecule type" value="Genomic_DNA"/>
</dbReference>
<accession>A0A916WCV6</accession>
<gene>
    <name evidence="1" type="ORF">GCM10010979_00230</name>
</gene>
<evidence type="ECO:0000313" key="1">
    <source>
        <dbReference type="EMBL" id="GGA89449.1"/>
    </source>
</evidence>
<reference evidence="1" key="2">
    <citation type="submission" date="2020-09" db="EMBL/GenBank/DDBJ databases">
        <authorList>
            <person name="Sun Q."/>
            <person name="Zhou Y."/>
        </authorList>
    </citation>
    <scope>NUCLEOTIDE SEQUENCE</scope>
    <source>
        <strain evidence="1">CGMCC 1.12813</strain>
    </source>
</reference>
<protein>
    <submittedName>
        <fullName evidence="1">Uncharacterized protein</fullName>
    </submittedName>
</protein>
<sequence length="364" mass="37599">MTIEVDTSVVRAGSEASGELASDVNRALGYFDSHIDTSQSWVAGALMDRLLSEHSSFAASVESGLLRSKALMLATQGALDNVAQRFDDTEHDAQVDVRSLFSDLDPTAATVPLDASTARQSLAFASPGGALVTPESSLADPAFAVVWDVINWPDYLSLSYWARQILNGVIQLVQPGWTGGQDVFEFLAQKISGDWDKVALAGSAFGHVGEFFEELAAALQNLAVDIFAAWTSGDGADRAGEYFAELVGAVAAQPEVYGDLETKYTNAAWAAFGACQAMLSALDALIDAVIAASMGASSVAEAIGALFTLGGLAPAAIVTAVVAAVEAFSAAWGVMMTATSTAIAAGAAIGSATTTIEFVPLPEA</sequence>
<name>A0A916WCV6_9MICO</name>
<reference evidence="1" key="1">
    <citation type="journal article" date="2014" name="Int. J. Syst. Evol. Microbiol.">
        <title>Complete genome sequence of Corynebacterium casei LMG S-19264T (=DSM 44701T), isolated from a smear-ripened cheese.</title>
        <authorList>
            <consortium name="US DOE Joint Genome Institute (JGI-PGF)"/>
            <person name="Walter F."/>
            <person name="Albersmeier A."/>
            <person name="Kalinowski J."/>
            <person name="Ruckert C."/>
        </authorList>
    </citation>
    <scope>NUCLEOTIDE SEQUENCE</scope>
    <source>
        <strain evidence="1">CGMCC 1.12813</strain>
    </source>
</reference>
<dbReference type="Proteomes" id="UP000606922">
    <property type="component" value="Unassembled WGS sequence"/>
</dbReference>
<organism evidence="1 2">
    <name type="scientific">Conyzicola nivalis</name>
    <dbReference type="NCBI Taxonomy" id="1477021"/>
    <lineage>
        <taxon>Bacteria</taxon>
        <taxon>Bacillati</taxon>
        <taxon>Actinomycetota</taxon>
        <taxon>Actinomycetes</taxon>
        <taxon>Micrococcales</taxon>
        <taxon>Microbacteriaceae</taxon>
        <taxon>Conyzicola</taxon>
    </lineage>
</organism>
<dbReference type="AlphaFoldDB" id="A0A916WCV6"/>
<comment type="caution">
    <text evidence="1">The sequence shown here is derived from an EMBL/GenBank/DDBJ whole genome shotgun (WGS) entry which is preliminary data.</text>
</comment>
<evidence type="ECO:0000313" key="2">
    <source>
        <dbReference type="Proteomes" id="UP000606922"/>
    </source>
</evidence>
<proteinExistence type="predicted"/>